<reference evidence="1 2" key="1">
    <citation type="submission" date="2019-10" db="EMBL/GenBank/DDBJ databases">
        <title>Dictyobacter vulcani sp. nov., within the class Ktedonobacteria, isolated from soil of volcanic Mt. Zao.</title>
        <authorList>
            <person name="Zheng Y."/>
            <person name="Wang C.M."/>
            <person name="Sakai Y."/>
            <person name="Abe K."/>
            <person name="Yokota A."/>
            <person name="Yabe S."/>
        </authorList>
    </citation>
    <scope>NUCLEOTIDE SEQUENCE [LARGE SCALE GENOMIC DNA]</scope>
    <source>
        <strain evidence="1 2">W12</strain>
    </source>
</reference>
<dbReference type="Proteomes" id="UP000326912">
    <property type="component" value="Unassembled WGS sequence"/>
</dbReference>
<dbReference type="EMBL" id="BKZW01000001">
    <property type="protein sequence ID" value="GER87673.1"/>
    <property type="molecule type" value="Genomic_DNA"/>
</dbReference>
<sequence length="54" mass="6250">MFPEEVREKLETIQKRYGLEAAQLATDAIKECFIDLSQAVRISQHVRFPSNRDA</sequence>
<protein>
    <submittedName>
        <fullName evidence="1">Uncharacterized protein</fullName>
    </submittedName>
</protein>
<keyword evidence="2" id="KW-1185">Reference proteome</keyword>
<evidence type="ECO:0000313" key="1">
    <source>
        <dbReference type="EMBL" id="GER87673.1"/>
    </source>
</evidence>
<name>A0A5J4KIW5_9CHLR</name>
<evidence type="ECO:0000313" key="2">
    <source>
        <dbReference type="Proteomes" id="UP000326912"/>
    </source>
</evidence>
<accession>A0A5J4KIW5</accession>
<comment type="caution">
    <text evidence="1">The sequence shown here is derived from an EMBL/GenBank/DDBJ whole genome shotgun (WGS) entry which is preliminary data.</text>
</comment>
<dbReference type="RefSeq" id="WP_162005067.1">
    <property type="nucleotide sequence ID" value="NZ_BKZW01000001.1"/>
</dbReference>
<gene>
    <name evidence="1" type="ORF">KDW_18350</name>
</gene>
<organism evidence="1 2">
    <name type="scientific">Dictyobacter vulcani</name>
    <dbReference type="NCBI Taxonomy" id="2607529"/>
    <lineage>
        <taxon>Bacteria</taxon>
        <taxon>Bacillati</taxon>
        <taxon>Chloroflexota</taxon>
        <taxon>Ktedonobacteria</taxon>
        <taxon>Ktedonobacterales</taxon>
        <taxon>Dictyobacteraceae</taxon>
        <taxon>Dictyobacter</taxon>
    </lineage>
</organism>
<proteinExistence type="predicted"/>
<dbReference type="AlphaFoldDB" id="A0A5J4KIW5"/>